<feature type="chain" id="PRO_5040822553" description="Mannan endo-1,6-alpha-mannosidase" evidence="13">
    <location>
        <begin position="26"/>
        <end position="466"/>
    </location>
</feature>
<gene>
    <name evidence="14" type="ORF">N7468_003049</name>
</gene>
<evidence type="ECO:0000256" key="12">
    <source>
        <dbReference type="SAM" id="Phobius"/>
    </source>
</evidence>
<reference evidence="14" key="2">
    <citation type="journal article" date="2023" name="IMA Fungus">
        <title>Comparative genomic study of the Penicillium genus elucidates a diverse pangenome and 15 lateral gene transfer events.</title>
        <authorList>
            <person name="Petersen C."/>
            <person name="Sorensen T."/>
            <person name="Nielsen M.R."/>
            <person name="Sondergaard T.E."/>
            <person name="Sorensen J.L."/>
            <person name="Fitzpatrick D.A."/>
            <person name="Frisvad J.C."/>
            <person name="Nielsen K.L."/>
        </authorList>
    </citation>
    <scope>NUCLEOTIDE SEQUENCE</scope>
    <source>
        <strain evidence="14">IBT 19713</strain>
    </source>
</reference>
<evidence type="ECO:0000256" key="8">
    <source>
        <dbReference type="ARBA" id="ARBA00023180"/>
    </source>
</evidence>
<dbReference type="GO" id="GO:0012505">
    <property type="term" value="C:endomembrane system"/>
    <property type="evidence" value="ECO:0007669"/>
    <property type="project" value="UniProtKB-SubCell"/>
</dbReference>
<evidence type="ECO:0000313" key="15">
    <source>
        <dbReference type="Proteomes" id="UP001150941"/>
    </source>
</evidence>
<keyword evidence="6 10" id="KW-0378">Hydrolase</keyword>
<dbReference type="EC" id="3.2.1.101" evidence="4 10"/>
<keyword evidence="15" id="KW-1185">Reference proteome</keyword>
<comment type="subcellular location">
    <subcellularLocation>
        <location evidence="2">Endomembrane system</location>
    </subcellularLocation>
</comment>
<feature type="transmembrane region" description="Helical" evidence="12">
    <location>
        <begin position="442"/>
        <end position="464"/>
    </location>
</feature>
<evidence type="ECO:0000256" key="1">
    <source>
        <dbReference type="ARBA" id="ARBA00001452"/>
    </source>
</evidence>
<keyword evidence="7 12" id="KW-0472">Membrane</keyword>
<protein>
    <recommendedName>
        <fullName evidence="4 10">Mannan endo-1,6-alpha-mannosidase</fullName>
        <ecNumber evidence="4 10">3.2.1.101</ecNumber>
    </recommendedName>
</protein>
<dbReference type="RefSeq" id="XP_058331349.1">
    <property type="nucleotide sequence ID" value="XM_058472346.1"/>
</dbReference>
<dbReference type="EMBL" id="JAPQKS010000003">
    <property type="protein sequence ID" value="KAJ5238430.1"/>
    <property type="molecule type" value="Genomic_DNA"/>
</dbReference>
<evidence type="ECO:0000256" key="11">
    <source>
        <dbReference type="SAM" id="MobiDB-lite"/>
    </source>
</evidence>
<dbReference type="PIRSF" id="PIRSF016302">
    <property type="entry name" value="Man_a_manosd"/>
    <property type="match status" value="1"/>
</dbReference>
<dbReference type="Proteomes" id="UP001150941">
    <property type="component" value="Unassembled WGS sequence"/>
</dbReference>
<evidence type="ECO:0000256" key="9">
    <source>
        <dbReference type="ARBA" id="ARBA00023295"/>
    </source>
</evidence>
<dbReference type="PANTHER" id="PTHR12145">
    <property type="entry name" value="MANNAN ENDO-1,6-ALPHA-MANNOSIDASE DCW1"/>
    <property type="match status" value="1"/>
</dbReference>
<evidence type="ECO:0000313" key="14">
    <source>
        <dbReference type="EMBL" id="KAJ5238430.1"/>
    </source>
</evidence>
<evidence type="ECO:0000256" key="13">
    <source>
        <dbReference type="SAM" id="SignalP"/>
    </source>
</evidence>
<keyword evidence="12" id="KW-0812">Transmembrane</keyword>
<keyword evidence="12" id="KW-1133">Transmembrane helix</keyword>
<comment type="similarity">
    <text evidence="3 10">Belongs to the glycosyl hydrolase 76 family.</text>
</comment>
<comment type="caution">
    <text evidence="14">The sequence shown here is derived from an EMBL/GenBank/DDBJ whole genome shotgun (WGS) entry which is preliminary data.</text>
</comment>
<keyword evidence="5 13" id="KW-0732">Signal</keyword>
<feature type="signal peptide" evidence="13">
    <location>
        <begin position="1"/>
        <end position="25"/>
    </location>
</feature>
<dbReference type="FunFam" id="1.50.10.20:FF:000006">
    <property type="entry name" value="Mannan endo-1,6-alpha-mannosidase"/>
    <property type="match status" value="1"/>
</dbReference>
<dbReference type="InterPro" id="IPR005198">
    <property type="entry name" value="Glyco_hydro_76"/>
</dbReference>
<name>A0A9W9P5Y0_9EURO</name>
<sequence>MLRSAIGRISAVALQILPLTNVVYAIDLDVEDQASIKNAASEATYGMMTYYHGNETGAIPGAFPAYWWEGSILFLALLNYWHYFQDDTYNEELSIGLQWQGGDNGDYLPSNYSQWLGNDDQMFWGVAAMTAAEYGFPDRPTGYSWLGLAQGVFNSQKTPPEGWDPTTCGGGLRWQRTPIQGDGYLLKNSVSNGGFFQLAARLAVYTNNHEYADWAIKTWKWAMKVNVLDKTTWNVADSTNAQNGCSDIDHTEWTYNYGAWMTGAAYMYVYTKDDQWLEAVKGLLKALFKTFAFPQNGNVLSDWSCEVREDCNRNNILFKGITSQWLATIALLIPELEDDILQKLQLSAKGAAKSCSGKGSNVCGIRWYGGYDGKPGMEAQISASNVFSAIMLKYVDKKKAKPLTSETGGNSTSDPKAGTDNNPKDKDNSLPTYAPITTADKAGAGIMTAAMVSSVVGMGAFMLVGS</sequence>
<keyword evidence="8" id="KW-0325">Glycoprotein</keyword>
<dbReference type="SUPFAM" id="SSF48208">
    <property type="entry name" value="Six-hairpin glycosidases"/>
    <property type="match status" value="1"/>
</dbReference>
<evidence type="ECO:0000256" key="7">
    <source>
        <dbReference type="ARBA" id="ARBA00023136"/>
    </source>
</evidence>
<evidence type="ECO:0000256" key="6">
    <source>
        <dbReference type="ARBA" id="ARBA00022801"/>
    </source>
</evidence>
<dbReference type="GeneID" id="83199649"/>
<dbReference type="InterPro" id="IPR008928">
    <property type="entry name" value="6-hairpin_glycosidase_sf"/>
</dbReference>
<accession>A0A9W9P5Y0</accession>
<evidence type="ECO:0000256" key="5">
    <source>
        <dbReference type="ARBA" id="ARBA00022729"/>
    </source>
</evidence>
<proteinExistence type="inferred from homology"/>
<dbReference type="Gene3D" id="1.50.10.20">
    <property type="match status" value="1"/>
</dbReference>
<feature type="region of interest" description="Disordered" evidence="11">
    <location>
        <begin position="402"/>
        <end position="433"/>
    </location>
</feature>
<evidence type="ECO:0000256" key="2">
    <source>
        <dbReference type="ARBA" id="ARBA00004308"/>
    </source>
</evidence>
<dbReference type="OrthoDB" id="4187847at2759"/>
<dbReference type="PANTHER" id="PTHR12145:SF37">
    <property type="entry name" value="MANNAN ENDO-1,6-ALPHA-MANNOSIDASE"/>
    <property type="match status" value="1"/>
</dbReference>
<feature type="compositionally biased region" description="Polar residues" evidence="11">
    <location>
        <begin position="404"/>
        <end position="414"/>
    </location>
</feature>
<comment type="catalytic activity">
    <reaction evidence="1 10">
        <text>Random hydrolysis of (1-&gt;6)-alpha-D-mannosidic linkages in unbranched (1-&gt;6)-mannans.</text>
        <dbReference type="EC" id="3.2.1.101"/>
    </reaction>
</comment>
<dbReference type="GO" id="GO:0009272">
    <property type="term" value="P:fungal-type cell wall biogenesis"/>
    <property type="evidence" value="ECO:0007669"/>
    <property type="project" value="TreeGrafter"/>
</dbReference>
<dbReference type="GO" id="GO:0008496">
    <property type="term" value="F:mannan endo-1,6-alpha-mannosidase activity"/>
    <property type="evidence" value="ECO:0007669"/>
    <property type="project" value="UniProtKB-UniRule"/>
</dbReference>
<evidence type="ECO:0000256" key="10">
    <source>
        <dbReference type="PIRNR" id="PIRNR016302"/>
    </source>
</evidence>
<evidence type="ECO:0000256" key="3">
    <source>
        <dbReference type="ARBA" id="ARBA00009699"/>
    </source>
</evidence>
<dbReference type="AlphaFoldDB" id="A0A9W9P5Y0"/>
<reference evidence="14" key="1">
    <citation type="submission" date="2022-11" db="EMBL/GenBank/DDBJ databases">
        <authorList>
            <person name="Petersen C."/>
        </authorList>
    </citation>
    <scope>NUCLEOTIDE SEQUENCE</scope>
    <source>
        <strain evidence="14">IBT 19713</strain>
    </source>
</reference>
<dbReference type="GO" id="GO:0016052">
    <property type="term" value="P:carbohydrate catabolic process"/>
    <property type="evidence" value="ECO:0007669"/>
    <property type="project" value="InterPro"/>
</dbReference>
<dbReference type="InterPro" id="IPR014480">
    <property type="entry name" value="Mannan-1_6-alpha_mannosidase"/>
</dbReference>
<organism evidence="14 15">
    <name type="scientific">Penicillium chermesinum</name>
    <dbReference type="NCBI Taxonomy" id="63820"/>
    <lineage>
        <taxon>Eukaryota</taxon>
        <taxon>Fungi</taxon>
        <taxon>Dikarya</taxon>
        <taxon>Ascomycota</taxon>
        <taxon>Pezizomycotina</taxon>
        <taxon>Eurotiomycetes</taxon>
        <taxon>Eurotiomycetidae</taxon>
        <taxon>Eurotiales</taxon>
        <taxon>Aspergillaceae</taxon>
        <taxon>Penicillium</taxon>
    </lineage>
</organism>
<evidence type="ECO:0000256" key="4">
    <source>
        <dbReference type="ARBA" id="ARBA00012350"/>
    </source>
</evidence>
<keyword evidence="9 10" id="KW-0326">Glycosidase</keyword>
<dbReference type="Pfam" id="PF03663">
    <property type="entry name" value="Glyco_hydro_76"/>
    <property type="match status" value="1"/>
</dbReference>